<proteinExistence type="predicted"/>
<accession>A0A2G5U251</accession>
<keyword evidence="3" id="KW-1185">Reference proteome</keyword>
<gene>
    <name evidence="2" type="primary">Cnig_chr_IV.g13479</name>
    <name evidence="2" type="ORF">B9Z55_013479</name>
</gene>
<dbReference type="Proteomes" id="UP000230233">
    <property type="component" value="Chromosome IV"/>
</dbReference>
<evidence type="ECO:0000256" key="1">
    <source>
        <dbReference type="SAM" id="MobiDB-lite"/>
    </source>
</evidence>
<reference evidence="3" key="1">
    <citation type="submission" date="2017-10" db="EMBL/GenBank/DDBJ databases">
        <title>Rapid genome shrinkage in a self-fertile nematode reveals novel sperm competition proteins.</title>
        <authorList>
            <person name="Yin D."/>
            <person name="Schwarz E.M."/>
            <person name="Thomas C.G."/>
            <person name="Felde R.L."/>
            <person name="Korf I.F."/>
            <person name="Cutter A.D."/>
            <person name="Schartner C.M."/>
            <person name="Ralston E.J."/>
            <person name="Meyer B.J."/>
            <person name="Haag E.S."/>
        </authorList>
    </citation>
    <scope>NUCLEOTIDE SEQUENCE [LARGE SCALE GENOMIC DNA]</scope>
    <source>
        <strain evidence="3">JU1422</strain>
    </source>
</reference>
<name>A0A2G5U251_9PELO</name>
<dbReference type="AlphaFoldDB" id="A0A2G5U251"/>
<evidence type="ECO:0000313" key="3">
    <source>
        <dbReference type="Proteomes" id="UP000230233"/>
    </source>
</evidence>
<protein>
    <submittedName>
        <fullName evidence="2">Uncharacterized protein</fullName>
    </submittedName>
</protein>
<feature type="region of interest" description="Disordered" evidence="1">
    <location>
        <begin position="76"/>
        <end position="100"/>
    </location>
</feature>
<comment type="caution">
    <text evidence="2">The sequence shown here is derived from an EMBL/GenBank/DDBJ whole genome shotgun (WGS) entry which is preliminary data.</text>
</comment>
<feature type="compositionally biased region" description="Basic and acidic residues" evidence="1">
    <location>
        <begin position="87"/>
        <end position="100"/>
    </location>
</feature>
<evidence type="ECO:0000313" key="2">
    <source>
        <dbReference type="EMBL" id="PIC33533.1"/>
    </source>
</evidence>
<organism evidence="2 3">
    <name type="scientific">Caenorhabditis nigoni</name>
    <dbReference type="NCBI Taxonomy" id="1611254"/>
    <lineage>
        <taxon>Eukaryota</taxon>
        <taxon>Metazoa</taxon>
        <taxon>Ecdysozoa</taxon>
        <taxon>Nematoda</taxon>
        <taxon>Chromadorea</taxon>
        <taxon>Rhabditida</taxon>
        <taxon>Rhabditina</taxon>
        <taxon>Rhabditomorpha</taxon>
        <taxon>Rhabditoidea</taxon>
        <taxon>Rhabditidae</taxon>
        <taxon>Peloderinae</taxon>
        <taxon>Caenorhabditis</taxon>
    </lineage>
</organism>
<sequence>MRVSSSSLYSTLYTQMIPFVLCRRRVIGMGTKLWDSGRTRASQVIRVCEISSYWRELFGLDKITNVFPICHHFQPESPRSNKKRFSRKAEKAKQSPEHHTARIIDRRGKIQEMRAYELATTTSQTEAMWRHTALTFSPLRAVFSFPTNNGKGISKEGMWRSLESLDHDYSRRLCL</sequence>
<dbReference type="EMBL" id="PDUG01000004">
    <property type="protein sequence ID" value="PIC33533.1"/>
    <property type="molecule type" value="Genomic_DNA"/>
</dbReference>